<dbReference type="Pfam" id="PF04773">
    <property type="entry name" value="FecR"/>
    <property type="match status" value="1"/>
</dbReference>
<dbReference type="GO" id="GO:0016989">
    <property type="term" value="F:sigma factor antagonist activity"/>
    <property type="evidence" value="ECO:0007669"/>
    <property type="project" value="TreeGrafter"/>
</dbReference>
<comment type="caution">
    <text evidence="4">The sequence shown here is derived from an EMBL/GenBank/DDBJ whole genome shotgun (WGS) entry which is preliminary data.</text>
</comment>
<accession>A0A921KZF9</accession>
<gene>
    <name evidence="4" type="ORF">K8V05_13520</name>
</gene>
<proteinExistence type="predicted"/>
<evidence type="ECO:0000259" key="2">
    <source>
        <dbReference type="Pfam" id="PF04773"/>
    </source>
</evidence>
<sequence length="387" mass="45070">MKDDLINTFKVSRLMAEDMAGCLDDVKRRELDTWLLESVENQKFYQDIKEELDKGRREWPYSERQVERQLEEFYQRKKKVSRQMIVWWRYAAVVILLLGIVGVIRWQREGRQVEKEITPILQARGNAMLVLSTGEKIALSDSIQAIRGESSVNIRVAEQMISYRNESDSVREQVYNVLFVPRGGEFKVELADGTNVWLNSQSELRYPVRFSGEQRVVYLKGEGYFEVASDRDKPFIVKTSEDVNVRVLGTKFNLSAYAEDMEVVTTLAEGSVEVIMSERVVRIAPNEQVVFNKLDNTFRQELVDASIYSAWKDGALVFENQTLEQIMDRLKRWYEMEVFYTDDKVKDYRFTGDLKKYENFEKTVRMLEEVAGAKVEINGKCVVIGTK</sequence>
<evidence type="ECO:0000259" key="3">
    <source>
        <dbReference type="Pfam" id="PF16344"/>
    </source>
</evidence>
<dbReference type="Gene3D" id="3.55.50.30">
    <property type="match status" value="1"/>
</dbReference>
<evidence type="ECO:0000256" key="1">
    <source>
        <dbReference type="SAM" id="Phobius"/>
    </source>
</evidence>
<feature type="domain" description="FecR protein" evidence="2">
    <location>
        <begin position="181"/>
        <end position="273"/>
    </location>
</feature>
<dbReference type="InterPro" id="IPR012373">
    <property type="entry name" value="Ferrdict_sens_TM"/>
</dbReference>
<reference evidence="4" key="2">
    <citation type="submission" date="2021-09" db="EMBL/GenBank/DDBJ databases">
        <authorList>
            <person name="Gilroy R."/>
        </authorList>
    </citation>
    <scope>NUCLEOTIDE SEQUENCE</scope>
    <source>
        <strain evidence="4">6966</strain>
    </source>
</reference>
<organism evidence="4 5">
    <name type="scientific">Butyricimonas virosa</name>
    <dbReference type="NCBI Taxonomy" id="544645"/>
    <lineage>
        <taxon>Bacteria</taxon>
        <taxon>Pseudomonadati</taxon>
        <taxon>Bacteroidota</taxon>
        <taxon>Bacteroidia</taxon>
        <taxon>Bacteroidales</taxon>
        <taxon>Odoribacteraceae</taxon>
        <taxon>Butyricimonas</taxon>
    </lineage>
</organism>
<evidence type="ECO:0000313" key="4">
    <source>
        <dbReference type="EMBL" id="HJF71767.1"/>
    </source>
</evidence>
<feature type="transmembrane region" description="Helical" evidence="1">
    <location>
        <begin position="86"/>
        <end position="106"/>
    </location>
</feature>
<keyword evidence="1" id="KW-0472">Membrane</keyword>
<keyword evidence="1" id="KW-0812">Transmembrane</keyword>
<dbReference type="PANTHER" id="PTHR30273">
    <property type="entry name" value="PERIPLASMIC SIGNAL SENSOR AND SIGMA FACTOR ACTIVATOR FECR-RELATED"/>
    <property type="match status" value="1"/>
</dbReference>
<evidence type="ECO:0000313" key="5">
    <source>
        <dbReference type="Proteomes" id="UP000742098"/>
    </source>
</evidence>
<dbReference type="EMBL" id="DYVS01000256">
    <property type="protein sequence ID" value="HJF71767.1"/>
    <property type="molecule type" value="Genomic_DNA"/>
</dbReference>
<dbReference type="PANTHER" id="PTHR30273:SF2">
    <property type="entry name" value="PROTEIN FECR"/>
    <property type="match status" value="1"/>
</dbReference>
<dbReference type="Proteomes" id="UP000742098">
    <property type="component" value="Unassembled WGS sequence"/>
</dbReference>
<dbReference type="FunFam" id="2.60.120.1440:FF:000001">
    <property type="entry name" value="Putative anti-sigma factor"/>
    <property type="match status" value="1"/>
</dbReference>
<dbReference type="InterPro" id="IPR032508">
    <property type="entry name" value="FecR_C"/>
</dbReference>
<name>A0A921KZF9_9BACT</name>
<protein>
    <submittedName>
        <fullName evidence="4">DUF4974 domain-containing protein</fullName>
    </submittedName>
</protein>
<dbReference type="Gene3D" id="2.60.120.1440">
    <property type="match status" value="1"/>
</dbReference>
<keyword evidence="1" id="KW-1133">Transmembrane helix</keyword>
<dbReference type="Pfam" id="PF16344">
    <property type="entry name" value="FecR_C"/>
    <property type="match status" value="1"/>
</dbReference>
<reference evidence="4" key="1">
    <citation type="journal article" date="2021" name="PeerJ">
        <title>Extensive microbial diversity within the chicken gut microbiome revealed by metagenomics and culture.</title>
        <authorList>
            <person name="Gilroy R."/>
            <person name="Ravi A."/>
            <person name="Getino M."/>
            <person name="Pursley I."/>
            <person name="Horton D.L."/>
            <person name="Alikhan N.F."/>
            <person name="Baker D."/>
            <person name="Gharbi K."/>
            <person name="Hall N."/>
            <person name="Watson M."/>
            <person name="Adriaenssens E.M."/>
            <person name="Foster-Nyarko E."/>
            <person name="Jarju S."/>
            <person name="Secka A."/>
            <person name="Antonio M."/>
            <person name="Oren A."/>
            <person name="Chaudhuri R.R."/>
            <person name="La Ragione R."/>
            <person name="Hildebrand F."/>
            <person name="Pallen M.J."/>
        </authorList>
    </citation>
    <scope>NUCLEOTIDE SEQUENCE</scope>
    <source>
        <strain evidence="4">6966</strain>
    </source>
</reference>
<dbReference type="InterPro" id="IPR006860">
    <property type="entry name" value="FecR"/>
</dbReference>
<dbReference type="AlphaFoldDB" id="A0A921KZF9"/>
<feature type="domain" description="Protein FecR C-terminal" evidence="3">
    <location>
        <begin position="316"/>
        <end position="384"/>
    </location>
</feature>